<keyword evidence="6 7" id="KW-0472">Membrane</keyword>
<comment type="subcellular location">
    <subcellularLocation>
        <location evidence="1">Membrane</location>
        <topology evidence="1">Multi-pass membrane protein</topology>
    </subcellularLocation>
</comment>
<comment type="similarity">
    <text evidence="2">Belongs to the cation diffusion facilitator (CDF) transporter (TC 2.A.4) family.</text>
</comment>
<dbReference type="InterPro" id="IPR027469">
    <property type="entry name" value="Cation_efflux_TMD_sf"/>
</dbReference>
<dbReference type="InterPro" id="IPR036837">
    <property type="entry name" value="Cation_efflux_CTD_sf"/>
</dbReference>
<sequence length="406" mass="45979">MVEFLRKTFIKDYQNIKDPSVRKAHGKLASLVGVISNCFLFCVKLVIGLISGSIAMIADGINNLSDMGSSVITLVGFKLASAPADKEHPYGHQRIEYIAGLIVSMIIIFVGGNLFFSSFNKIIHYEMESVSNTVLWISIGILSLSILVKMWQSYFNKKIGNLLQSVALCATAEDSRNDCIATFTILLADIVLLFWKNIPFSLDGVMGILVSLFILYSGIGLIKETVDPLIGVQVDKAFVKEIVTEIKKDPFVLGVHDIVCHLYGPTKCFMTIHVEVDANQKLLEIHDVIDNLEKKIRLEYQVELTIHMDPIQTDNPEVNQLRVRIRQALEEIDEHLSMHDFRVVEGPSHTNLIFDLVVPYRFTRSNEEIVKLLQEKIQDEGKTYYFVIEFDQQFVQNDDLNDEYGN</sequence>
<gene>
    <name evidence="10" type="ORF">IAD46_04830</name>
</gene>
<keyword evidence="5 7" id="KW-1133">Transmembrane helix</keyword>
<dbReference type="FunFam" id="1.20.1510.10:FF:000006">
    <property type="entry name" value="Divalent cation efflux transporter"/>
    <property type="match status" value="1"/>
</dbReference>
<organism evidence="10 11">
    <name type="scientific">Candidatus Pelethenecus faecipullorum</name>
    <dbReference type="NCBI Taxonomy" id="2840900"/>
    <lineage>
        <taxon>Bacteria</taxon>
        <taxon>Bacillati</taxon>
        <taxon>Mycoplasmatota</taxon>
        <taxon>Mollicutes</taxon>
        <taxon>Candidatus Pelethenecus</taxon>
    </lineage>
</organism>
<dbReference type="Gene3D" id="1.20.1510.10">
    <property type="entry name" value="Cation efflux protein transmembrane domain"/>
    <property type="match status" value="1"/>
</dbReference>
<dbReference type="AlphaFoldDB" id="A0A9D1GSV0"/>
<reference evidence="10" key="1">
    <citation type="submission" date="2020-10" db="EMBL/GenBank/DDBJ databases">
        <authorList>
            <person name="Gilroy R."/>
        </authorList>
    </citation>
    <scope>NUCLEOTIDE SEQUENCE</scope>
    <source>
        <strain evidence="10">ChiW17-6978</strain>
    </source>
</reference>
<dbReference type="PANTHER" id="PTHR43840">
    <property type="entry name" value="MITOCHONDRIAL METAL TRANSPORTER 1-RELATED"/>
    <property type="match status" value="1"/>
</dbReference>
<dbReference type="InterPro" id="IPR058533">
    <property type="entry name" value="Cation_efflux_TM"/>
</dbReference>
<name>A0A9D1GSV0_9MOLU</name>
<evidence type="ECO:0000313" key="11">
    <source>
        <dbReference type="Proteomes" id="UP000886758"/>
    </source>
</evidence>
<dbReference type="Proteomes" id="UP000886758">
    <property type="component" value="Unassembled WGS sequence"/>
</dbReference>
<evidence type="ECO:0000256" key="2">
    <source>
        <dbReference type="ARBA" id="ARBA00008114"/>
    </source>
</evidence>
<dbReference type="InterPro" id="IPR050291">
    <property type="entry name" value="CDF_Transporter"/>
</dbReference>
<feature type="domain" description="Cation efflux protein transmembrane" evidence="8">
    <location>
        <begin position="31"/>
        <end position="229"/>
    </location>
</feature>
<feature type="transmembrane region" description="Helical" evidence="7">
    <location>
        <begin position="129"/>
        <end position="148"/>
    </location>
</feature>
<evidence type="ECO:0000256" key="1">
    <source>
        <dbReference type="ARBA" id="ARBA00004141"/>
    </source>
</evidence>
<dbReference type="Gene3D" id="3.30.70.1350">
    <property type="entry name" value="Cation efflux protein, cytoplasmic domain"/>
    <property type="match status" value="1"/>
</dbReference>
<dbReference type="InterPro" id="IPR027470">
    <property type="entry name" value="Cation_efflux_CTD"/>
</dbReference>
<evidence type="ECO:0000256" key="5">
    <source>
        <dbReference type="ARBA" id="ARBA00022989"/>
    </source>
</evidence>
<comment type="caution">
    <text evidence="10">The sequence shown here is derived from an EMBL/GenBank/DDBJ whole genome shotgun (WGS) entry which is preliminary data.</text>
</comment>
<dbReference type="EMBL" id="DVLF01000151">
    <property type="protein sequence ID" value="HIT50331.1"/>
    <property type="molecule type" value="Genomic_DNA"/>
</dbReference>
<dbReference type="NCBIfam" id="TIGR01297">
    <property type="entry name" value="CDF"/>
    <property type="match status" value="1"/>
</dbReference>
<reference evidence="10" key="2">
    <citation type="journal article" date="2021" name="PeerJ">
        <title>Extensive microbial diversity within the chicken gut microbiome revealed by metagenomics and culture.</title>
        <authorList>
            <person name="Gilroy R."/>
            <person name="Ravi A."/>
            <person name="Getino M."/>
            <person name="Pursley I."/>
            <person name="Horton D.L."/>
            <person name="Alikhan N.F."/>
            <person name="Baker D."/>
            <person name="Gharbi K."/>
            <person name="Hall N."/>
            <person name="Watson M."/>
            <person name="Adriaenssens E.M."/>
            <person name="Foster-Nyarko E."/>
            <person name="Jarju S."/>
            <person name="Secka A."/>
            <person name="Antonio M."/>
            <person name="Oren A."/>
            <person name="Chaudhuri R.R."/>
            <person name="La Ragione R."/>
            <person name="Hildebrand F."/>
            <person name="Pallen M.J."/>
        </authorList>
    </citation>
    <scope>NUCLEOTIDE SEQUENCE</scope>
    <source>
        <strain evidence="10">ChiW17-6978</strain>
    </source>
</reference>
<dbReference type="PANTHER" id="PTHR43840:SF50">
    <property type="entry name" value="MANGANESE EFFLUX SYSTEM PROTEIN MNES"/>
    <property type="match status" value="1"/>
</dbReference>
<dbReference type="Pfam" id="PF16916">
    <property type="entry name" value="ZT_dimer"/>
    <property type="match status" value="1"/>
</dbReference>
<dbReference type="GO" id="GO:0016020">
    <property type="term" value="C:membrane"/>
    <property type="evidence" value="ECO:0007669"/>
    <property type="project" value="UniProtKB-SubCell"/>
</dbReference>
<evidence type="ECO:0000256" key="3">
    <source>
        <dbReference type="ARBA" id="ARBA00022448"/>
    </source>
</evidence>
<protein>
    <submittedName>
        <fullName evidence="10">Cation transporter</fullName>
    </submittedName>
</protein>
<proteinExistence type="inferred from homology"/>
<feature type="transmembrane region" description="Helical" evidence="7">
    <location>
        <begin position="97"/>
        <end position="117"/>
    </location>
</feature>
<keyword evidence="4 7" id="KW-0812">Transmembrane</keyword>
<evidence type="ECO:0000256" key="7">
    <source>
        <dbReference type="SAM" id="Phobius"/>
    </source>
</evidence>
<feature type="domain" description="Cation efflux protein cytoplasmic" evidence="9">
    <location>
        <begin position="235"/>
        <end position="310"/>
    </location>
</feature>
<dbReference type="InterPro" id="IPR002524">
    <property type="entry name" value="Cation_efflux"/>
</dbReference>
<dbReference type="GO" id="GO:0008324">
    <property type="term" value="F:monoatomic cation transmembrane transporter activity"/>
    <property type="evidence" value="ECO:0007669"/>
    <property type="project" value="InterPro"/>
</dbReference>
<dbReference type="Pfam" id="PF01545">
    <property type="entry name" value="Cation_efflux"/>
    <property type="match status" value="1"/>
</dbReference>
<evidence type="ECO:0000256" key="6">
    <source>
        <dbReference type="ARBA" id="ARBA00023136"/>
    </source>
</evidence>
<accession>A0A9D1GSV0</accession>
<dbReference type="SUPFAM" id="SSF161111">
    <property type="entry name" value="Cation efflux protein transmembrane domain-like"/>
    <property type="match status" value="1"/>
</dbReference>
<evidence type="ECO:0000313" key="10">
    <source>
        <dbReference type="EMBL" id="HIT50331.1"/>
    </source>
</evidence>
<evidence type="ECO:0000259" key="9">
    <source>
        <dbReference type="Pfam" id="PF16916"/>
    </source>
</evidence>
<dbReference type="SUPFAM" id="SSF160240">
    <property type="entry name" value="Cation efflux protein cytoplasmic domain-like"/>
    <property type="match status" value="1"/>
</dbReference>
<feature type="transmembrane region" description="Helical" evidence="7">
    <location>
        <begin position="28"/>
        <end position="55"/>
    </location>
</feature>
<feature type="transmembrane region" description="Helical" evidence="7">
    <location>
        <begin position="204"/>
        <end position="222"/>
    </location>
</feature>
<evidence type="ECO:0000256" key="4">
    <source>
        <dbReference type="ARBA" id="ARBA00022692"/>
    </source>
</evidence>
<keyword evidence="3" id="KW-0813">Transport</keyword>
<evidence type="ECO:0000259" key="8">
    <source>
        <dbReference type="Pfam" id="PF01545"/>
    </source>
</evidence>